<evidence type="ECO:0000256" key="1">
    <source>
        <dbReference type="ARBA" id="ARBA00022485"/>
    </source>
</evidence>
<gene>
    <name evidence="7" type="ORF">GCM10010365_19110</name>
</gene>
<accession>A0A918PE80</accession>
<organism evidence="7 8">
    <name type="scientific">Streptomyces poonensis</name>
    <dbReference type="NCBI Taxonomy" id="68255"/>
    <lineage>
        <taxon>Bacteria</taxon>
        <taxon>Bacillati</taxon>
        <taxon>Actinomycetota</taxon>
        <taxon>Actinomycetes</taxon>
        <taxon>Kitasatosporales</taxon>
        <taxon>Streptomycetaceae</taxon>
        <taxon>Streptomyces</taxon>
    </lineage>
</organism>
<evidence type="ECO:0000256" key="6">
    <source>
        <dbReference type="SAM" id="MobiDB-lite"/>
    </source>
</evidence>
<dbReference type="EMBL" id="BMVW01000002">
    <property type="protein sequence ID" value="GGZ00503.1"/>
    <property type="molecule type" value="Genomic_DNA"/>
</dbReference>
<reference evidence="7" key="2">
    <citation type="submission" date="2020-09" db="EMBL/GenBank/DDBJ databases">
        <authorList>
            <person name="Sun Q."/>
            <person name="Ohkuma M."/>
        </authorList>
    </citation>
    <scope>NUCLEOTIDE SEQUENCE</scope>
    <source>
        <strain evidence="7">JCM 4815</strain>
    </source>
</reference>
<evidence type="ECO:0008006" key="9">
    <source>
        <dbReference type="Google" id="ProtNLM"/>
    </source>
</evidence>
<dbReference type="PANTHER" id="PTHR43498:SF1">
    <property type="entry name" value="COB--COM HETERODISULFIDE REDUCTASE IRON-SULFUR SUBUNIT A"/>
    <property type="match status" value="1"/>
</dbReference>
<keyword evidence="5" id="KW-0411">Iron-sulfur</keyword>
<keyword evidence="8" id="KW-1185">Reference proteome</keyword>
<proteinExistence type="predicted"/>
<feature type="compositionally biased region" description="Polar residues" evidence="6">
    <location>
        <begin position="1"/>
        <end position="11"/>
    </location>
</feature>
<dbReference type="Proteomes" id="UP000622166">
    <property type="component" value="Unassembled WGS sequence"/>
</dbReference>
<dbReference type="Gene3D" id="3.50.50.60">
    <property type="entry name" value="FAD/NAD(P)-binding domain"/>
    <property type="match status" value="1"/>
</dbReference>
<evidence type="ECO:0000256" key="2">
    <source>
        <dbReference type="ARBA" id="ARBA00022723"/>
    </source>
</evidence>
<evidence type="ECO:0000256" key="4">
    <source>
        <dbReference type="ARBA" id="ARBA00023004"/>
    </source>
</evidence>
<dbReference type="AlphaFoldDB" id="A0A918PE80"/>
<dbReference type="InterPro" id="IPR036188">
    <property type="entry name" value="FAD/NAD-bd_sf"/>
</dbReference>
<evidence type="ECO:0000313" key="8">
    <source>
        <dbReference type="Proteomes" id="UP000622166"/>
    </source>
</evidence>
<keyword evidence="2" id="KW-0479">Metal-binding</keyword>
<keyword evidence="1" id="KW-0004">4Fe-4S</keyword>
<name>A0A918PE80_9ACTN</name>
<evidence type="ECO:0000256" key="3">
    <source>
        <dbReference type="ARBA" id="ARBA00023002"/>
    </source>
</evidence>
<dbReference type="GO" id="GO:0046872">
    <property type="term" value="F:metal ion binding"/>
    <property type="evidence" value="ECO:0007669"/>
    <property type="project" value="UniProtKB-KW"/>
</dbReference>
<dbReference type="PANTHER" id="PTHR43498">
    <property type="entry name" value="FERREDOXIN:COB-COM HETERODISULFIDE REDUCTASE SUBUNIT A"/>
    <property type="match status" value="1"/>
</dbReference>
<protein>
    <recommendedName>
        <fullName evidence="9">FAD-dependent oxidoreductase</fullName>
    </recommendedName>
</protein>
<sequence length="499" mass="54270">MPQATQSSQSPQEREPMPVLEQPPENLTVTLPPRSARHGGRTDVLVVGGGPAGIGAALAAADAGADVVLVERYGFLGGNATVALVMPLMSFHNEHKHIADARPDRTVRLLPPDHGEGEPVVAGVLWRLLDRLAERGGCIPPSLDTGYTVPFDPEILKLVLLDLMDEAGVRMLFHAFASTALPLGDGHRVVFESKSGPVVIDAGVVVDCTGDGDVAAACGAPYEIGRPEDGLVQPMTLMFRVADFLQPRFAAYVRAHPDQWRGVHGLWDLVREAATAGELDLPREDVLFFATPHARELSVNCTRVTGALGTDVWDLTRAEVVARRQLEQIDRFLRRRVPGFEESYAVQSGTHIGVRETRRVMGDYRLTRDDILEARPHPDVIAHGAYPIDIHNPRGTGTVLDRVPPGRFYDIPLRCLLPRDTERLLVAGRCISGSHVAHSSYRVMPIAMATGQAAGVTAALATRLRRTPRELPYALVQQELLRQGARLSIGGDDDEGVRE</sequence>
<evidence type="ECO:0000313" key="7">
    <source>
        <dbReference type="EMBL" id="GGZ00503.1"/>
    </source>
</evidence>
<reference evidence="7" key="1">
    <citation type="journal article" date="2014" name="Int. J. Syst. Evol. Microbiol.">
        <title>Complete genome sequence of Corynebacterium casei LMG S-19264T (=DSM 44701T), isolated from a smear-ripened cheese.</title>
        <authorList>
            <consortium name="US DOE Joint Genome Institute (JGI-PGF)"/>
            <person name="Walter F."/>
            <person name="Albersmeier A."/>
            <person name="Kalinowski J."/>
            <person name="Ruckert C."/>
        </authorList>
    </citation>
    <scope>NUCLEOTIDE SEQUENCE</scope>
    <source>
        <strain evidence="7">JCM 4815</strain>
    </source>
</reference>
<keyword evidence="3" id="KW-0560">Oxidoreductase</keyword>
<dbReference type="GO" id="GO:0016491">
    <property type="term" value="F:oxidoreductase activity"/>
    <property type="evidence" value="ECO:0007669"/>
    <property type="project" value="UniProtKB-KW"/>
</dbReference>
<feature type="region of interest" description="Disordered" evidence="6">
    <location>
        <begin position="1"/>
        <end position="40"/>
    </location>
</feature>
<dbReference type="Pfam" id="PF12831">
    <property type="entry name" value="FAD_oxidored"/>
    <property type="match status" value="1"/>
</dbReference>
<comment type="caution">
    <text evidence="7">The sequence shown here is derived from an EMBL/GenBank/DDBJ whole genome shotgun (WGS) entry which is preliminary data.</text>
</comment>
<dbReference type="GO" id="GO:0051539">
    <property type="term" value="F:4 iron, 4 sulfur cluster binding"/>
    <property type="evidence" value="ECO:0007669"/>
    <property type="project" value="UniProtKB-KW"/>
</dbReference>
<dbReference type="SUPFAM" id="SSF51905">
    <property type="entry name" value="FAD/NAD(P)-binding domain"/>
    <property type="match status" value="1"/>
</dbReference>
<keyword evidence="4" id="KW-0408">Iron</keyword>
<evidence type="ECO:0000256" key="5">
    <source>
        <dbReference type="ARBA" id="ARBA00023014"/>
    </source>
</evidence>
<dbReference type="InterPro" id="IPR039650">
    <property type="entry name" value="HdrA-like"/>
</dbReference>